<feature type="chain" id="PRO_5021187118" evidence="1">
    <location>
        <begin position="25"/>
        <end position="137"/>
    </location>
</feature>
<dbReference type="RefSeq" id="WP_134834697.1">
    <property type="nucleotide sequence ID" value="NZ_SATR01000006.1"/>
</dbReference>
<name>A0A4Y8WIM2_9VIBR</name>
<proteinExistence type="predicted"/>
<dbReference type="EMBL" id="SATR01000006">
    <property type="protein sequence ID" value="TFH92496.1"/>
    <property type="molecule type" value="Genomic_DNA"/>
</dbReference>
<sequence length="137" mass="14860">MVTNKCKTLALAALVFAAPISVSAQTQAVLAESIALPTLSVLSGKQLKLSLAGVECGQNEYFTDKANVSILANGTPLEFSRTCHDSVLAFVPINRSENDLFVEILLKGRNLNLRYMAGARSYAYNDWQLAPVKEALR</sequence>
<feature type="signal peptide" evidence="1">
    <location>
        <begin position="1"/>
        <end position="24"/>
    </location>
</feature>
<gene>
    <name evidence="2" type="ORF">ELS82_06185</name>
</gene>
<organism evidence="2 3">
    <name type="scientific">Vibrio ouci</name>
    <dbReference type="NCBI Taxonomy" id="2499078"/>
    <lineage>
        <taxon>Bacteria</taxon>
        <taxon>Pseudomonadati</taxon>
        <taxon>Pseudomonadota</taxon>
        <taxon>Gammaproteobacteria</taxon>
        <taxon>Vibrionales</taxon>
        <taxon>Vibrionaceae</taxon>
        <taxon>Vibrio</taxon>
    </lineage>
</organism>
<protein>
    <submittedName>
        <fullName evidence="2">Uncharacterized protein</fullName>
    </submittedName>
</protein>
<dbReference type="OrthoDB" id="5877518at2"/>
<reference evidence="2 3" key="1">
    <citation type="submission" date="2019-01" db="EMBL/GenBank/DDBJ databases">
        <title>Vibrio BEI176 sp. nov, a marine bacterium isolated from China: eastern marignal seas.</title>
        <authorList>
            <person name="Li B."/>
        </authorList>
    </citation>
    <scope>NUCLEOTIDE SEQUENCE [LARGE SCALE GENOMIC DNA]</scope>
    <source>
        <strain evidence="2 3">BEI176</strain>
    </source>
</reference>
<keyword evidence="3" id="KW-1185">Reference proteome</keyword>
<comment type="caution">
    <text evidence="2">The sequence shown here is derived from an EMBL/GenBank/DDBJ whole genome shotgun (WGS) entry which is preliminary data.</text>
</comment>
<dbReference type="Proteomes" id="UP000297753">
    <property type="component" value="Unassembled WGS sequence"/>
</dbReference>
<evidence type="ECO:0000313" key="2">
    <source>
        <dbReference type="EMBL" id="TFH92496.1"/>
    </source>
</evidence>
<keyword evidence="1" id="KW-0732">Signal</keyword>
<evidence type="ECO:0000313" key="3">
    <source>
        <dbReference type="Proteomes" id="UP000297753"/>
    </source>
</evidence>
<evidence type="ECO:0000256" key="1">
    <source>
        <dbReference type="SAM" id="SignalP"/>
    </source>
</evidence>
<accession>A0A4Y8WIM2</accession>
<dbReference type="AlphaFoldDB" id="A0A4Y8WIM2"/>